<protein>
    <recommendedName>
        <fullName evidence="4">Secreted protein</fullName>
    </recommendedName>
</protein>
<evidence type="ECO:0000256" key="1">
    <source>
        <dbReference type="SAM" id="SignalP"/>
    </source>
</evidence>
<feature type="chain" id="PRO_5042508237" description="Secreted protein" evidence="1">
    <location>
        <begin position="28"/>
        <end position="66"/>
    </location>
</feature>
<dbReference type="EMBL" id="MOOE01000002">
    <property type="protein sequence ID" value="KAK1537201.1"/>
    <property type="molecule type" value="Genomic_DNA"/>
</dbReference>
<dbReference type="RefSeq" id="XP_060319360.1">
    <property type="nucleotide sequence ID" value="XM_060450710.1"/>
</dbReference>
<organism evidence="2 3">
    <name type="scientific">Colletotrichum costaricense</name>
    <dbReference type="NCBI Taxonomy" id="1209916"/>
    <lineage>
        <taxon>Eukaryota</taxon>
        <taxon>Fungi</taxon>
        <taxon>Dikarya</taxon>
        <taxon>Ascomycota</taxon>
        <taxon>Pezizomycotina</taxon>
        <taxon>Sordariomycetes</taxon>
        <taxon>Hypocreomycetidae</taxon>
        <taxon>Glomerellales</taxon>
        <taxon>Glomerellaceae</taxon>
        <taxon>Colletotrichum</taxon>
        <taxon>Colletotrichum acutatum species complex</taxon>
    </lineage>
</organism>
<proteinExistence type="predicted"/>
<keyword evidence="1" id="KW-0732">Signal</keyword>
<dbReference type="Proteomes" id="UP001240678">
    <property type="component" value="Unassembled WGS sequence"/>
</dbReference>
<reference evidence="2 3" key="1">
    <citation type="submission" date="2016-10" db="EMBL/GenBank/DDBJ databases">
        <title>The genome sequence of Colletotrichum fioriniae PJ7.</title>
        <authorList>
            <person name="Baroncelli R."/>
        </authorList>
    </citation>
    <scope>NUCLEOTIDE SEQUENCE [LARGE SCALE GENOMIC DNA]</scope>
    <source>
        <strain evidence="2 3">IMI 309622</strain>
    </source>
</reference>
<evidence type="ECO:0000313" key="2">
    <source>
        <dbReference type="EMBL" id="KAK1537201.1"/>
    </source>
</evidence>
<evidence type="ECO:0000313" key="3">
    <source>
        <dbReference type="Proteomes" id="UP001240678"/>
    </source>
</evidence>
<feature type="signal peptide" evidence="1">
    <location>
        <begin position="1"/>
        <end position="27"/>
    </location>
</feature>
<evidence type="ECO:0008006" key="4">
    <source>
        <dbReference type="Google" id="ProtNLM"/>
    </source>
</evidence>
<name>A0AAI9Z854_9PEZI</name>
<dbReference type="GeneID" id="85334257"/>
<gene>
    <name evidence="2" type="ORF">CCOS01_02521</name>
</gene>
<sequence length="66" mass="7236">MPVLVSGQRSGIFSFLLFFFLFSSCQPKSVQHGAPDDRARRLADAGHIRTSSPCLPTFCDGVYSGR</sequence>
<keyword evidence="3" id="KW-1185">Reference proteome</keyword>
<accession>A0AAI9Z854</accession>
<dbReference type="AlphaFoldDB" id="A0AAI9Z854"/>
<comment type="caution">
    <text evidence="2">The sequence shown here is derived from an EMBL/GenBank/DDBJ whole genome shotgun (WGS) entry which is preliminary data.</text>
</comment>